<keyword evidence="3" id="KW-1185">Reference proteome</keyword>
<organism evidence="2 3">
    <name type="scientific">Daldinia eschscholtzii</name>
    <dbReference type="NCBI Taxonomy" id="292717"/>
    <lineage>
        <taxon>Eukaryota</taxon>
        <taxon>Fungi</taxon>
        <taxon>Dikarya</taxon>
        <taxon>Ascomycota</taxon>
        <taxon>Pezizomycotina</taxon>
        <taxon>Sordariomycetes</taxon>
        <taxon>Xylariomycetidae</taxon>
        <taxon>Xylariales</taxon>
        <taxon>Hypoxylaceae</taxon>
        <taxon>Daldinia</taxon>
    </lineage>
</organism>
<comment type="caution">
    <text evidence="2">The sequence shown here is derived from an EMBL/GenBank/DDBJ whole genome shotgun (WGS) entry which is preliminary data.</text>
</comment>
<gene>
    <name evidence="2" type="ORF">Daesc_004887</name>
</gene>
<evidence type="ECO:0000313" key="2">
    <source>
        <dbReference type="EMBL" id="KAK6952597.1"/>
    </source>
</evidence>
<dbReference type="AlphaFoldDB" id="A0AAX6MJL9"/>
<dbReference type="Proteomes" id="UP001369815">
    <property type="component" value="Unassembled WGS sequence"/>
</dbReference>
<accession>A0AAX6MJL9</accession>
<sequence>MDNSSANNNGNSNVGNTGMDSATLAGVVSTVISFLALIVSSIQLLYQYYTNVSLNALGARNCNKRVMGPWAKFTRRRWRWLELRYEIIFESPILFVAPAWNQRGPIPGREIWYMSGSDESFEETRTPMPVDSGPFPRTTAIRHGVNVEATWVLLLRTLQSMERDSAKWLDIVRSTEDCEKPLPFAHRTLAIAVQAQTLSWDFVPNFKKPFANTTICHMVELAAMLGIYWTMWDATVDRYRAEGNGCMLLGSFNAEQGIVFKFVRHDRTEFREHRLIPSNIIKRLCFGFAPTFYFLDKYDFVPEKGEREIATDPILPLLRLGSRQEIVETLMDLGCPIPISEHFLNEDARISHLFPSE</sequence>
<feature type="transmembrane region" description="Helical" evidence="1">
    <location>
        <begin position="22"/>
        <end position="46"/>
    </location>
</feature>
<evidence type="ECO:0008006" key="4">
    <source>
        <dbReference type="Google" id="ProtNLM"/>
    </source>
</evidence>
<reference evidence="2 3" key="1">
    <citation type="journal article" date="2024" name="Front Chem Biol">
        <title>Unveiling the potential of Daldinia eschscholtzii MFLUCC 19-0629 through bioactivity and bioinformatics studies for enhanced sustainable agriculture production.</title>
        <authorList>
            <person name="Brooks S."/>
            <person name="Weaver J.A."/>
            <person name="Klomchit A."/>
            <person name="Alharthi S.A."/>
            <person name="Onlamun T."/>
            <person name="Nurani R."/>
            <person name="Vong T.K."/>
            <person name="Alberti F."/>
            <person name="Greco C."/>
        </authorList>
    </citation>
    <scope>NUCLEOTIDE SEQUENCE [LARGE SCALE GENOMIC DNA]</scope>
    <source>
        <strain evidence="2">MFLUCC 19-0629</strain>
    </source>
</reference>
<keyword evidence="1" id="KW-0812">Transmembrane</keyword>
<dbReference type="EMBL" id="JBANMG010000005">
    <property type="protein sequence ID" value="KAK6952597.1"/>
    <property type="molecule type" value="Genomic_DNA"/>
</dbReference>
<evidence type="ECO:0000313" key="3">
    <source>
        <dbReference type="Proteomes" id="UP001369815"/>
    </source>
</evidence>
<name>A0AAX6MJL9_9PEZI</name>
<keyword evidence="1" id="KW-1133">Transmembrane helix</keyword>
<keyword evidence="1" id="KW-0472">Membrane</keyword>
<proteinExistence type="predicted"/>
<protein>
    <recommendedName>
        <fullName evidence="4">Modin</fullName>
    </recommendedName>
</protein>
<evidence type="ECO:0000256" key="1">
    <source>
        <dbReference type="SAM" id="Phobius"/>
    </source>
</evidence>